<gene>
    <name evidence="3" type="ORF">FDP41_001271</name>
</gene>
<dbReference type="GO" id="GO:0005634">
    <property type="term" value="C:nucleus"/>
    <property type="evidence" value="ECO:0007669"/>
    <property type="project" value="TreeGrafter"/>
</dbReference>
<feature type="compositionally biased region" description="Basic residues" evidence="1">
    <location>
        <begin position="1"/>
        <end position="12"/>
    </location>
</feature>
<feature type="domain" description="SAC3/GANP/THP3 conserved" evidence="2">
    <location>
        <begin position="320"/>
        <end position="551"/>
    </location>
</feature>
<keyword evidence="4" id="KW-1185">Reference proteome</keyword>
<dbReference type="RefSeq" id="XP_044564316.1">
    <property type="nucleotide sequence ID" value="XM_044703259.1"/>
</dbReference>
<dbReference type="GeneID" id="68108489"/>
<evidence type="ECO:0000313" key="4">
    <source>
        <dbReference type="Proteomes" id="UP000444721"/>
    </source>
</evidence>
<dbReference type="Gene3D" id="1.25.40.990">
    <property type="match status" value="1"/>
</dbReference>
<evidence type="ECO:0000256" key="1">
    <source>
        <dbReference type="SAM" id="MobiDB-lite"/>
    </source>
</evidence>
<proteinExistence type="predicted"/>
<accession>A0A6A5BNM8</accession>
<dbReference type="OMA" id="NFKSHEY"/>
<organism evidence="3 4">
    <name type="scientific">Naegleria fowleri</name>
    <name type="common">Brain eating amoeba</name>
    <dbReference type="NCBI Taxonomy" id="5763"/>
    <lineage>
        <taxon>Eukaryota</taxon>
        <taxon>Discoba</taxon>
        <taxon>Heterolobosea</taxon>
        <taxon>Tetramitia</taxon>
        <taxon>Eutetramitia</taxon>
        <taxon>Vahlkampfiidae</taxon>
        <taxon>Naegleria</taxon>
    </lineage>
</organism>
<dbReference type="VEuPathDB" id="AmoebaDB:FDP41_001271"/>
<dbReference type="VEuPathDB" id="AmoebaDB:NfTy_030580"/>
<dbReference type="EMBL" id="VFQX01000023">
    <property type="protein sequence ID" value="KAF0979603.1"/>
    <property type="molecule type" value="Genomic_DNA"/>
</dbReference>
<evidence type="ECO:0000259" key="2">
    <source>
        <dbReference type="Pfam" id="PF03399"/>
    </source>
</evidence>
<dbReference type="PANTHER" id="PTHR12436">
    <property type="entry name" value="80 KDA MCM3-ASSOCIATED PROTEIN"/>
    <property type="match status" value="1"/>
</dbReference>
<protein>
    <recommendedName>
        <fullName evidence="2">SAC3/GANP/THP3 conserved domain-containing protein</fullName>
    </recommendedName>
</protein>
<feature type="compositionally biased region" description="Low complexity" evidence="1">
    <location>
        <begin position="13"/>
        <end position="22"/>
    </location>
</feature>
<dbReference type="VEuPathDB" id="AmoebaDB:NF0113210"/>
<dbReference type="Proteomes" id="UP000444721">
    <property type="component" value="Unassembled WGS sequence"/>
</dbReference>
<feature type="region of interest" description="Disordered" evidence="1">
    <location>
        <begin position="34"/>
        <end position="65"/>
    </location>
</feature>
<dbReference type="PANTHER" id="PTHR12436:SF4">
    <property type="entry name" value="LEUKOCYTE RECEPTOR CLUSTER MEMBER 8"/>
    <property type="match status" value="1"/>
</dbReference>
<reference evidence="3 4" key="1">
    <citation type="journal article" date="2019" name="Sci. Rep.">
        <title>Nanopore sequencing improves the draft genome of the human pathogenic amoeba Naegleria fowleri.</title>
        <authorList>
            <person name="Liechti N."/>
            <person name="Schurch N."/>
            <person name="Bruggmann R."/>
            <person name="Wittwer M."/>
        </authorList>
    </citation>
    <scope>NUCLEOTIDE SEQUENCE [LARGE SCALE GENOMIC DNA]</scope>
    <source>
        <strain evidence="3 4">ATCC 30894</strain>
    </source>
</reference>
<dbReference type="InterPro" id="IPR005062">
    <property type="entry name" value="SAC3/GANP/THP3_conserved"/>
</dbReference>
<dbReference type="Pfam" id="PF03399">
    <property type="entry name" value="SAC3_GANP"/>
    <property type="match status" value="1"/>
</dbReference>
<sequence>MSTTTKAKKPFKSKTSSSSSLSFLTPSSTVVIASGNTPSSGSNGSTTTTATSSTPSSKIIITTPTSNIGSTKSKQTSTLLVQQFIQSLGIEELSNSSLIPKDLFNFCEQLFMKCLNDRDKKFVEQYLSSMIKKHVGNDTLLSTDWERIPLPDLPSSWNTTSNALKESSTSSTMLDTLPKIPKITKKRTQEEMNDVAPSSSDKKAITSSFTSNIGGTAMFLQATKPSSSAAVTINHNALSKPFSFLLQKKSPSNTSSSINAANNLNRESLEALFRKLDKIKKKKAAMNKHAIPSPHKKMKVVSSTLHAKSGFVGTKEELEKQYLRTSSELKPEDFRPFHILQKSLPFVVSKYERGEVTYDDYLCEQMKAIRQDLTVQGIENEFTVLVYETHARLAIKNKDISEFNQCQTRLKDLYSKGLKGNREEFLMYNIMYLTLNDSTSELTKVLRIALSDTKSNFKSHEYVKFGLEVYSSYSVFNFFKLFNNLYNKAPKSGKSMIDMFADAIRKRAMVALCKAHSPVTLSRDFVEHSLGLSIKNQKEREEFFTKLGVVFTSPNKDEIDCKKTLEHFVNQSQ</sequence>
<comment type="caution">
    <text evidence="3">The sequence shown here is derived from an EMBL/GenBank/DDBJ whole genome shotgun (WGS) entry which is preliminary data.</text>
</comment>
<evidence type="ECO:0000313" key="3">
    <source>
        <dbReference type="EMBL" id="KAF0979603.1"/>
    </source>
</evidence>
<feature type="region of interest" description="Disordered" evidence="1">
    <location>
        <begin position="1"/>
        <end position="22"/>
    </location>
</feature>
<dbReference type="OrthoDB" id="199574at2759"/>
<dbReference type="InterPro" id="IPR045107">
    <property type="entry name" value="SAC3/GANP/THP3"/>
</dbReference>
<name>A0A6A5BNM8_NAEFO</name>
<dbReference type="AlphaFoldDB" id="A0A6A5BNM8"/>